<protein>
    <submittedName>
        <fullName evidence="2">Putative DNA-binding protein</fullName>
    </submittedName>
</protein>
<dbReference type="STRING" id="247156.NFA_23740"/>
<name>Q5YX70_NOCFA</name>
<dbReference type="GO" id="GO:0003677">
    <property type="term" value="F:DNA binding"/>
    <property type="evidence" value="ECO:0007669"/>
    <property type="project" value="UniProtKB-KW"/>
</dbReference>
<evidence type="ECO:0000313" key="2">
    <source>
        <dbReference type="EMBL" id="BAD57221.1"/>
    </source>
</evidence>
<feature type="domain" description="Ribbon-helix-helix protein CopG" evidence="1">
    <location>
        <begin position="5"/>
        <end position="34"/>
    </location>
</feature>
<sequence>MKIKTSVYLDQEQVERLKRAAEAAGRSEADLIREGVDLVLLRTPRAPRTREWPSFDSGDPRFAVDAEEHLRSAYER</sequence>
<accession>Q5YX70</accession>
<dbReference type="KEGG" id="nfa:NFA_23740"/>
<proteinExistence type="predicted"/>
<organism evidence="2 3">
    <name type="scientific">Nocardia farcinica (strain IFM 10152)</name>
    <dbReference type="NCBI Taxonomy" id="247156"/>
    <lineage>
        <taxon>Bacteria</taxon>
        <taxon>Bacillati</taxon>
        <taxon>Actinomycetota</taxon>
        <taxon>Actinomycetes</taxon>
        <taxon>Mycobacteriales</taxon>
        <taxon>Nocardiaceae</taxon>
        <taxon>Nocardia</taxon>
    </lineage>
</organism>
<dbReference type="Pfam" id="PF01402">
    <property type="entry name" value="RHH_1"/>
    <property type="match status" value="1"/>
</dbReference>
<evidence type="ECO:0000313" key="3">
    <source>
        <dbReference type="Proteomes" id="UP000006820"/>
    </source>
</evidence>
<dbReference type="eggNOG" id="ENOG50310QY">
    <property type="taxonomic scope" value="Bacteria"/>
</dbReference>
<dbReference type="GeneID" id="61133128"/>
<evidence type="ECO:0000259" key="1">
    <source>
        <dbReference type="Pfam" id="PF01402"/>
    </source>
</evidence>
<keyword evidence="3" id="KW-1185">Reference proteome</keyword>
<dbReference type="CDD" id="cd21631">
    <property type="entry name" value="RHH_CopG_NikR-like"/>
    <property type="match status" value="1"/>
</dbReference>
<dbReference type="AlphaFoldDB" id="Q5YX70"/>
<dbReference type="GO" id="GO:0006355">
    <property type="term" value="P:regulation of DNA-templated transcription"/>
    <property type="evidence" value="ECO:0007669"/>
    <property type="project" value="InterPro"/>
</dbReference>
<dbReference type="RefSeq" id="WP_011208906.1">
    <property type="nucleotide sequence ID" value="NC_006361.1"/>
</dbReference>
<dbReference type="HOGENOM" id="CLU_2650825_0_0_11"/>
<keyword evidence="2" id="KW-0238">DNA-binding</keyword>
<dbReference type="EMBL" id="AP006618">
    <property type="protein sequence ID" value="BAD57221.1"/>
    <property type="molecule type" value="Genomic_DNA"/>
</dbReference>
<gene>
    <name evidence="2" type="ordered locus">NFA_23740</name>
</gene>
<reference evidence="2 3" key="1">
    <citation type="journal article" date="2004" name="Proc. Natl. Acad. Sci. U.S.A.">
        <title>The complete genomic sequence of Nocardia farcinica IFM 10152.</title>
        <authorList>
            <person name="Ishikawa J."/>
            <person name="Yamashita A."/>
            <person name="Mikami Y."/>
            <person name="Hoshino Y."/>
            <person name="Kurita H."/>
            <person name="Hotta K."/>
            <person name="Shiba T."/>
            <person name="Hattori M."/>
        </authorList>
    </citation>
    <scope>NUCLEOTIDE SEQUENCE [LARGE SCALE GENOMIC DNA]</scope>
    <source>
        <strain evidence="2 3">IFM 10152</strain>
    </source>
</reference>
<dbReference type="OrthoDB" id="4565752at2"/>
<dbReference type="Proteomes" id="UP000006820">
    <property type="component" value="Chromosome"/>
</dbReference>
<dbReference type="InterPro" id="IPR002145">
    <property type="entry name" value="CopG"/>
</dbReference>